<dbReference type="RefSeq" id="WP_275108149.1">
    <property type="nucleotide sequence ID" value="NZ_JAKJSC010000001.1"/>
</dbReference>
<dbReference type="PROSITE" id="PS01124">
    <property type="entry name" value="HTH_ARAC_FAMILY_2"/>
    <property type="match status" value="1"/>
</dbReference>
<dbReference type="Proteomes" id="UP001528920">
    <property type="component" value="Unassembled WGS sequence"/>
</dbReference>
<evidence type="ECO:0000256" key="1">
    <source>
        <dbReference type="ARBA" id="ARBA00023015"/>
    </source>
</evidence>
<reference evidence="5 6" key="1">
    <citation type="submission" date="2022-01" db="EMBL/GenBank/DDBJ databases">
        <title>Labilibaculum sp. nov, a marine bacterium isolated from Antarctica.</title>
        <authorList>
            <person name="Dai W."/>
        </authorList>
    </citation>
    <scope>NUCLEOTIDE SEQUENCE [LARGE SCALE GENOMIC DNA]</scope>
    <source>
        <strain evidence="5 6">DW002</strain>
    </source>
</reference>
<keyword evidence="6" id="KW-1185">Reference proteome</keyword>
<feature type="domain" description="HTH araC/xylS-type" evidence="4">
    <location>
        <begin position="108"/>
        <end position="189"/>
    </location>
</feature>
<keyword evidence="3" id="KW-0804">Transcription</keyword>
<dbReference type="InterPro" id="IPR036163">
    <property type="entry name" value="HMA_dom_sf"/>
</dbReference>
<dbReference type="InterPro" id="IPR009057">
    <property type="entry name" value="Homeodomain-like_sf"/>
</dbReference>
<dbReference type="SUPFAM" id="SSF46689">
    <property type="entry name" value="Homeodomain-like"/>
    <property type="match status" value="1"/>
</dbReference>
<keyword evidence="1" id="KW-0805">Transcription regulation</keyword>
<dbReference type="InterPro" id="IPR018060">
    <property type="entry name" value="HTH_AraC"/>
</dbReference>
<evidence type="ECO:0000256" key="2">
    <source>
        <dbReference type="ARBA" id="ARBA00023125"/>
    </source>
</evidence>
<dbReference type="PANTHER" id="PTHR43280:SF2">
    <property type="entry name" value="HTH-TYPE TRANSCRIPTIONAL REGULATOR EXSA"/>
    <property type="match status" value="1"/>
</dbReference>
<proteinExistence type="predicted"/>
<dbReference type="Gene3D" id="1.10.10.60">
    <property type="entry name" value="Homeodomain-like"/>
    <property type="match status" value="1"/>
</dbReference>
<gene>
    <name evidence="5" type="ORF">L3049_02240</name>
</gene>
<name>A0ABT5VMZ4_9BACT</name>
<organism evidence="5 6">
    <name type="scientific">Paralabilibaculum antarcticum</name>
    <dbReference type="NCBI Taxonomy" id="2912572"/>
    <lineage>
        <taxon>Bacteria</taxon>
        <taxon>Pseudomonadati</taxon>
        <taxon>Bacteroidota</taxon>
        <taxon>Bacteroidia</taxon>
        <taxon>Marinilabiliales</taxon>
        <taxon>Marinifilaceae</taxon>
        <taxon>Paralabilibaculum</taxon>
    </lineage>
</organism>
<evidence type="ECO:0000256" key="3">
    <source>
        <dbReference type="ARBA" id="ARBA00023163"/>
    </source>
</evidence>
<dbReference type="SUPFAM" id="SSF55008">
    <property type="entry name" value="HMA, heavy metal-associated domain"/>
    <property type="match status" value="1"/>
</dbReference>
<sequence>MNKLLPKNDNLQTETIYIKNMVCNCCVRVLCAVFEENGIRIDQVKLGMATITYNPDQLGLEKVNSILQEIGMEIIIGHERQIVEQIKIAVIELIHQMNNVDSIVQKSEYLVDKLGLSYQQLSKIFSKYEDITLERFIILNKVERIKELVDQDELTLSEIAFIMDYSSVQYLSNQFHKMTGISVSEYKKCGVKNKKSLNALY</sequence>
<dbReference type="Pfam" id="PF12833">
    <property type="entry name" value="HTH_18"/>
    <property type="match status" value="1"/>
</dbReference>
<evidence type="ECO:0000259" key="4">
    <source>
        <dbReference type="PROSITE" id="PS01124"/>
    </source>
</evidence>
<dbReference type="PANTHER" id="PTHR43280">
    <property type="entry name" value="ARAC-FAMILY TRANSCRIPTIONAL REGULATOR"/>
    <property type="match status" value="1"/>
</dbReference>
<dbReference type="SMART" id="SM00342">
    <property type="entry name" value="HTH_ARAC"/>
    <property type="match status" value="1"/>
</dbReference>
<comment type="caution">
    <text evidence="5">The sequence shown here is derived from an EMBL/GenBank/DDBJ whole genome shotgun (WGS) entry which is preliminary data.</text>
</comment>
<protein>
    <submittedName>
        <fullName evidence="5">Helix-turn-helix domain-containing protein</fullName>
    </submittedName>
</protein>
<dbReference type="EMBL" id="JAKJSC010000001">
    <property type="protein sequence ID" value="MDE5416811.1"/>
    <property type="molecule type" value="Genomic_DNA"/>
</dbReference>
<evidence type="ECO:0000313" key="6">
    <source>
        <dbReference type="Proteomes" id="UP001528920"/>
    </source>
</evidence>
<accession>A0ABT5VMZ4</accession>
<keyword evidence="2" id="KW-0238">DNA-binding</keyword>
<evidence type="ECO:0000313" key="5">
    <source>
        <dbReference type="EMBL" id="MDE5416811.1"/>
    </source>
</evidence>